<reference evidence="2" key="1">
    <citation type="submission" date="2022-11" db="UniProtKB">
        <authorList>
            <consortium name="WormBaseParasite"/>
        </authorList>
    </citation>
    <scope>IDENTIFICATION</scope>
</reference>
<proteinExistence type="predicted"/>
<dbReference type="WBParaSite" id="nRc.2.0.1.t41275-RA">
    <property type="protein sequence ID" value="nRc.2.0.1.t41275-RA"/>
    <property type="gene ID" value="nRc.2.0.1.g41275"/>
</dbReference>
<name>A0A915KT30_ROMCU</name>
<evidence type="ECO:0000313" key="1">
    <source>
        <dbReference type="Proteomes" id="UP000887565"/>
    </source>
</evidence>
<protein>
    <submittedName>
        <fullName evidence="2">Transposase</fullName>
    </submittedName>
</protein>
<evidence type="ECO:0000313" key="2">
    <source>
        <dbReference type="WBParaSite" id="nRc.2.0.1.t41275-RA"/>
    </source>
</evidence>
<sequence length="68" mass="8039">MKQVALRLLHQSQREQVAELDQHKASGDSNWFIDFCNNRVRKHGHQLVTHPKFRLKNLYLVAAYLAIR</sequence>
<dbReference type="Proteomes" id="UP000887565">
    <property type="component" value="Unplaced"/>
</dbReference>
<accession>A0A915KT30</accession>
<keyword evidence="1" id="KW-1185">Reference proteome</keyword>
<dbReference type="AlphaFoldDB" id="A0A915KT30"/>
<organism evidence="1 2">
    <name type="scientific">Romanomermis culicivorax</name>
    <name type="common">Nematode worm</name>
    <dbReference type="NCBI Taxonomy" id="13658"/>
    <lineage>
        <taxon>Eukaryota</taxon>
        <taxon>Metazoa</taxon>
        <taxon>Ecdysozoa</taxon>
        <taxon>Nematoda</taxon>
        <taxon>Enoplea</taxon>
        <taxon>Dorylaimia</taxon>
        <taxon>Mermithida</taxon>
        <taxon>Mermithoidea</taxon>
        <taxon>Mermithidae</taxon>
        <taxon>Romanomermis</taxon>
    </lineage>
</organism>